<feature type="transmembrane region" description="Helical" evidence="1">
    <location>
        <begin position="12"/>
        <end position="31"/>
    </location>
</feature>
<comment type="caution">
    <text evidence="2">The sequence shown here is derived from an EMBL/GenBank/DDBJ whole genome shotgun (WGS) entry which is preliminary data.</text>
</comment>
<protein>
    <recommendedName>
        <fullName evidence="4">Carboxypeptidase regulatory-like domain-containing protein</fullName>
    </recommendedName>
</protein>
<accession>A0ABS9EF72</accession>
<reference evidence="2" key="1">
    <citation type="submission" date="2022-01" db="EMBL/GenBank/DDBJ databases">
        <title>Gillisia lutea sp. nov., isolated from marine plastic residues from the Malvarosa beach (Valencia, Spain).</title>
        <authorList>
            <person name="Vidal-Verdu A."/>
            <person name="Molina-Menor E."/>
            <person name="Satari L."/>
            <person name="Pascual J."/>
            <person name="Pereto J."/>
            <person name="Porcar M."/>
        </authorList>
    </citation>
    <scope>NUCLEOTIDE SEQUENCE</scope>
    <source>
        <strain evidence="2">M10.2A</strain>
    </source>
</reference>
<name>A0ABS9EF72_9FLAO</name>
<proteinExistence type="predicted"/>
<keyword evidence="1" id="KW-1133">Transmembrane helix</keyword>
<keyword evidence="1" id="KW-0812">Transmembrane</keyword>
<dbReference type="EMBL" id="JAKGTH010000008">
    <property type="protein sequence ID" value="MCF4101532.1"/>
    <property type="molecule type" value="Genomic_DNA"/>
</dbReference>
<organism evidence="2 3">
    <name type="scientific">Gillisia lutea</name>
    <dbReference type="NCBI Taxonomy" id="2909668"/>
    <lineage>
        <taxon>Bacteria</taxon>
        <taxon>Pseudomonadati</taxon>
        <taxon>Bacteroidota</taxon>
        <taxon>Flavobacteriia</taxon>
        <taxon>Flavobacteriales</taxon>
        <taxon>Flavobacteriaceae</taxon>
        <taxon>Gillisia</taxon>
    </lineage>
</organism>
<evidence type="ECO:0000313" key="2">
    <source>
        <dbReference type="EMBL" id="MCF4101532.1"/>
    </source>
</evidence>
<dbReference type="SUPFAM" id="SSF117074">
    <property type="entry name" value="Hypothetical protein PA1324"/>
    <property type="match status" value="1"/>
</dbReference>
<gene>
    <name evidence="2" type="ORF">L1I30_07635</name>
</gene>
<evidence type="ECO:0008006" key="4">
    <source>
        <dbReference type="Google" id="ProtNLM"/>
    </source>
</evidence>
<keyword evidence="3" id="KW-1185">Reference proteome</keyword>
<dbReference type="RefSeq" id="WP_236133685.1">
    <property type="nucleotide sequence ID" value="NZ_JAKGTH010000008.1"/>
</dbReference>
<evidence type="ECO:0000313" key="3">
    <source>
        <dbReference type="Proteomes" id="UP001179363"/>
    </source>
</evidence>
<evidence type="ECO:0000256" key="1">
    <source>
        <dbReference type="SAM" id="Phobius"/>
    </source>
</evidence>
<keyword evidence="1" id="KW-0472">Membrane</keyword>
<dbReference type="Proteomes" id="UP001179363">
    <property type="component" value="Unassembled WGS sequence"/>
</dbReference>
<sequence>MRHKYPACFFQYIFYLLGRVTLLLLLFSIGIPTVKAQGYPEYDELTVDLKIPNYGVLDLPIAIKNEDAYIGVTELFNHLKIKNTKESSGNVITGFLINSGFKYKIDPTSKSILYKDVTYPASDAFIVTPTTTYLKSDYFGKIFEINTDFNFRNLEVVLQTELELPLLKEIRLRKMRSNLDNVKGIVKPDTTIAKTYPFFKAGMLDWGITTTQQSISENDNRFNLGLGTIIAGGETNVLLNYSTQVPFISRNQFYQWRYVNNSNSVFKQITAGKIFTRSTSSLFAPVVGLQLSNAPVHNRRSFGSYTLSDYTEPRWTVELYINNILVDFVEADASGFYTFDVPLMYGNTAVNLKFYGPNGEERFEEKSINIPYNFIPKNEFEYTLSAGIVEDGDNRKFSRLNLNYGITNGLTIGGGAEYVSNTASGEVIPFINTSIKLAPSFLFTGEYSYGVKAEGLLSYRTLSSFQVDFSYINYDRDQTAINYNYLEERKLTISTPIRTKFFTAYTRFGLNQIIMPTSEFTTAQLLLSGVVMGVSTNLTTYGLFNDRSVDPTIYSILSQTYRLPYQFLFSPQIQYDYNTSELTNMRVELERPVFRRGFLNLSYENNLQRNLYNLEIGLRYIFDFAQTAVVSRFGNKNSSFVQSARGSLRLDDNTGSLSVSDRNSAGKGSINILPFLDLNSNGKMDDSEPEVPNVHLKNNLGAVSYNKNETIINITDLQPYTNLVIEIDTLSVDNIAWRIKNPRISVETVPNQFKNIYVPIHVVGEVSGMVYLKNESGTNGLGRIIINILDSNQEVIANILTEGDGYFSYLGLPPGTYKAKLNENQLSNLGYFSKTSEVSFEIEIDKYGDIVDTIEFVIQSN</sequence>